<keyword evidence="1" id="KW-1133">Transmembrane helix</keyword>
<dbReference type="EMBL" id="LLXH01000994">
    <property type="protein sequence ID" value="PKC61384.1"/>
    <property type="molecule type" value="Genomic_DNA"/>
</dbReference>
<dbReference type="VEuPathDB" id="FungiDB:RhiirA1_1852"/>
<evidence type="ECO:0000313" key="2">
    <source>
        <dbReference type="EMBL" id="PKC61384.1"/>
    </source>
</evidence>
<evidence type="ECO:0000313" key="4">
    <source>
        <dbReference type="Proteomes" id="UP000232688"/>
    </source>
</evidence>
<proteinExistence type="predicted"/>
<keyword evidence="1" id="KW-0472">Membrane</keyword>
<reference evidence="2 4" key="3">
    <citation type="submission" date="2017-10" db="EMBL/GenBank/DDBJ databases">
        <title>Genome analyses suggest a sexual origin of heterokaryosis in a supposedly ancient asexual fungus.</title>
        <authorList>
            <person name="Corradi N."/>
            <person name="Sedzielewska K."/>
            <person name="Noel J."/>
            <person name="Charron P."/>
            <person name="Farinelli L."/>
            <person name="Marton T."/>
            <person name="Kruger M."/>
            <person name="Pelin A."/>
            <person name="Brachmann A."/>
            <person name="Corradi N."/>
        </authorList>
    </citation>
    <scope>NUCLEOTIDE SEQUENCE [LARGE SCALE GENOMIC DNA]</scope>
    <source>
        <strain evidence="2 4">A1</strain>
    </source>
</reference>
<sequence>MFGQLLFRYQLLFVYFSCYDLICIYICCKLVDTSCYSFLSLIIILLIILLLYIPVFISENSTLLNVLLVLSTIVCIYIYILI</sequence>
<accession>A0A2I1EA41</accession>
<protein>
    <submittedName>
        <fullName evidence="3">Uncharacterized protein</fullName>
    </submittedName>
</protein>
<reference evidence="3 5" key="1">
    <citation type="submission" date="2016-04" db="EMBL/GenBank/DDBJ databases">
        <title>Genome analyses suggest a sexual origin of heterokaryosis in a supposedly ancient asexual fungus.</title>
        <authorList>
            <person name="Ropars J."/>
            <person name="Sedzielewska K."/>
            <person name="Noel J."/>
            <person name="Charron P."/>
            <person name="Farinelli L."/>
            <person name="Marton T."/>
            <person name="Kruger M."/>
            <person name="Pelin A."/>
            <person name="Brachmann A."/>
            <person name="Corradi N."/>
        </authorList>
    </citation>
    <scope>NUCLEOTIDE SEQUENCE [LARGE SCALE GENOMIC DNA]</scope>
    <source>
        <strain evidence="3 5">C2</strain>
    </source>
</reference>
<feature type="transmembrane region" description="Helical" evidence="1">
    <location>
        <begin position="35"/>
        <end position="57"/>
    </location>
</feature>
<dbReference type="EMBL" id="LLXL01000913">
    <property type="protein sequence ID" value="PKK67809.1"/>
    <property type="molecule type" value="Genomic_DNA"/>
</dbReference>
<dbReference type="Proteomes" id="UP000232688">
    <property type="component" value="Unassembled WGS sequence"/>
</dbReference>
<organism evidence="3 5">
    <name type="scientific">Rhizophagus irregularis</name>
    <dbReference type="NCBI Taxonomy" id="588596"/>
    <lineage>
        <taxon>Eukaryota</taxon>
        <taxon>Fungi</taxon>
        <taxon>Fungi incertae sedis</taxon>
        <taxon>Mucoromycota</taxon>
        <taxon>Glomeromycotina</taxon>
        <taxon>Glomeromycetes</taxon>
        <taxon>Glomerales</taxon>
        <taxon>Glomeraceae</taxon>
        <taxon>Rhizophagus</taxon>
    </lineage>
</organism>
<gene>
    <name evidence="2" type="ORF">RhiirA1_1852</name>
    <name evidence="3" type="ORF">RhiirC2_560014</name>
</gene>
<dbReference type="Proteomes" id="UP000233469">
    <property type="component" value="Unassembled WGS sequence"/>
</dbReference>
<evidence type="ECO:0000256" key="1">
    <source>
        <dbReference type="SAM" id="Phobius"/>
    </source>
</evidence>
<comment type="caution">
    <text evidence="3">The sequence shown here is derived from an EMBL/GenBank/DDBJ whole genome shotgun (WGS) entry which is preliminary data.</text>
</comment>
<reference evidence="4 5" key="2">
    <citation type="submission" date="2017-10" db="EMBL/GenBank/DDBJ databases">
        <title>Extensive intraspecific genome diversity in a model arbuscular mycorrhizal fungus.</title>
        <authorList>
            <person name="Chen E.C.H."/>
            <person name="Morin E."/>
            <person name="Baudet D."/>
            <person name="Noel J."/>
            <person name="Ndikumana S."/>
            <person name="Charron P."/>
            <person name="St-Onge C."/>
            <person name="Giorgi J."/>
            <person name="Grigoriev I.V."/>
            <person name="Roux C."/>
            <person name="Martin F.M."/>
            <person name="Corradi N."/>
        </authorList>
    </citation>
    <scope>NUCLEOTIDE SEQUENCE [LARGE SCALE GENOMIC DNA]</scope>
    <source>
        <strain evidence="2 4">A1</strain>
        <strain evidence="3 5">C2</strain>
    </source>
</reference>
<name>A0A2I1EA41_9GLOM</name>
<evidence type="ECO:0000313" key="3">
    <source>
        <dbReference type="EMBL" id="PKK67809.1"/>
    </source>
</evidence>
<feature type="transmembrane region" description="Helical" evidence="1">
    <location>
        <begin position="63"/>
        <end position="81"/>
    </location>
</feature>
<evidence type="ECO:0000313" key="5">
    <source>
        <dbReference type="Proteomes" id="UP000233469"/>
    </source>
</evidence>
<keyword evidence="1" id="KW-0812">Transmembrane</keyword>
<dbReference type="AlphaFoldDB" id="A0A2I1EA41"/>
<feature type="transmembrane region" description="Helical" evidence="1">
    <location>
        <begin position="6"/>
        <end position="28"/>
    </location>
</feature>